<dbReference type="Pfam" id="PF01435">
    <property type="entry name" value="Peptidase_M48"/>
    <property type="match status" value="1"/>
</dbReference>
<dbReference type="GO" id="GO:0016020">
    <property type="term" value="C:membrane"/>
    <property type="evidence" value="ECO:0007669"/>
    <property type="project" value="InterPro"/>
</dbReference>
<dbReference type="InterPro" id="IPR051156">
    <property type="entry name" value="Mito/Outer_Membr_Metalloprot"/>
</dbReference>
<evidence type="ECO:0000259" key="9">
    <source>
        <dbReference type="Pfam" id="PF01435"/>
    </source>
</evidence>
<keyword evidence="4" id="KW-0732">Signal</keyword>
<evidence type="ECO:0000256" key="5">
    <source>
        <dbReference type="ARBA" id="ARBA00022764"/>
    </source>
</evidence>
<organism evidence="10">
    <name type="scientific">marine metagenome</name>
    <dbReference type="NCBI Taxonomy" id="408172"/>
    <lineage>
        <taxon>unclassified sequences</taxon>
        <taxon>metagenomes</taxon>
        <taxon>ecological metagenomes</taxon>
    </lineage>
</organism>
<dbReference type="InterPro" id="IPR019734">
    <property type="entry name" value="TPR_rpt"/>
</dbReference>
<accession>A0A381S0G2</accession>
<proteinExistence type="inferred from homology"/>
<gene>
    <name evidence="10" type="ORF">METZ01_LOCUS47507</name>
</gene>
<keyword evidence="5" id="KW-0574">Periplasm</keyword>
<keyword evidence="8" id="KW-0482">Metalloprotease</keyword>
<dbReference type="SUPFAM" id="SSF48452">
    <property type="entry name" value="TPR-like"/>
    <property type="match status" value="1"/>
</dbReference>
<evidence type="ECO:0000256" key="6">
    <source>
        <dbReference type="ARBA" id="ARBA00022801"/>
    </source>
</evidence>
<dbReference type="Gene3D" id="1.25.40.10">
    <property type="entry name" value="Tetratricopeptide repeat domain"/>
    <property type="match status" value="1"/>
</dbReference>
<dbReference type="AlphaFoldDB" id="A0A381S0G2"/>
<dbReference type="PANTHER" id="PTHR22726:SF1">
    <property type="entry name" value="METALLOENDOPEPTIDASE OMA1, MITOCHONDRIAL"/>
    <property type="match status" value="1"/>
</dbReference>
<dbReference type="GO" id="GO:0046872">
    <property type="term" value="F:metal ion binding"/>
    <property type="evidence" value="ECO:0007669"/>
    <property type="project" value="UniProtKB-KW"/>
</dbReference>
<dbReference type="Gene3D" id="3.30.2010.10">
    <property type="entry name" value="Metalloproteases ('zincins'), catalytic domain"/>
    <property type="match status" value="1"/>
</dbReference>
<keyword evidence="6" id="KW-0378">Hydrolase</keyword>
<keyword evidence="3" id="KW-0479">Metal-binding</keyword>
<dbReference type="HAMAP" id="MF_00997">
    <property type="entry name" value="Protease_BepA"/>
    <property type="match status" value="1"/>
</dbReference>
<dbReference type="InterPro" id="IPR011990">
    <property type="entry name" value="TPR-like_helical_dom_sf"/>
</dbReference>
<dbReference type="InterPro" id="IPR030873">
    <property type="entry name" value="Protease_BepA"/>
</dbReference>
<feature type="domain" description="Peptidase M48" evidence="9">
    <location>
        <begin position="79"/>
        <end position="255"/>
    </location>
</feature>
<dbReference type="CDD" id="cd07324">
    <property type="entry name" value="M48C_Oma1-like"/>
    <property type="match status" value="1"/>
</dbReference>
<dbReference type="PANTHER" id="PTHR22726">
    <property type="entry name" value="METALLOENDOPEPTIDASE OMA1"/>
    <property type="match status" value="1"/>
</dbReference>
<dbReference type="InterPro" id="IPR001915">
    <property type="entry name" value="Peptidase_M48"/>
</dbReference>
<dbReference type="Pfam" id="PF14559">
    <property type="entry name" value="TPR_19"/>
    <property type="match status" value="1"/>
</dbReference>
<dbReference type="EMBL" id="UINC01002254">
    <property type="protein sequence ID" value="SUZ94653.1"/>
    <property type="molecule type" value="Genomic_DNA"/>
</dbReference>
<evidence type="ECO:0000256" key="2">
    <source>
        <dbReference type="ARBA" id="ARBA00022670"/>
    </source>
</evidence>
<comment type="cofactor">
    <cofactor evidence="1">
        <name>Zn(2+)</name>
        <dbReference type="ChEBI" id="CHEBI:29105"/>
    </cofactor>
</comment>
<dbReference type="GO" id="GO:0051603">
    <property type="term" value="P:proteolysis involved in protein catabolic process"/>
    <property type="evidence" value="ECO:0007669"/>
    <property type="project" value="TreeGrafter"/>
</dbReference>
<dbReference type="SMART" id="SM00028">
    <property type="entry name" value="TPR"/>
    <property type="match status" value="2"/>
</dbReference>
<reference evidence="10" key="1">
    <citation type="submission" date="2018-05" db="EMBL/GenBank/DDBJ databases">
        <authorList>
            <person name="Lanie J.A."/>
            <person name="Ng W.-L."/>
            <person name="Kazmierczak K.M."/>
            <person name="Andrzejewski T.M."/>
            <person name="Davidsen T.M."/>
            <person name="Wayne K.J."/>
            <person name="Tettelin H."/>
            <person name="Glass J.I."/>
            <person name="Rusch D."/>
            <person name="Podicherti R."/>
            <person name="Tsui H.-C.T."/>
            <person name="Winkler M.E."/>
        </authorList>
    </citation>
    <scope>NUCLEOTIDE SEQUENCE</scope>
</reference>
<protein>
    <recommendedName>
        <fullName evidence="9">Peptidase M48 domain-containing protein</fullName>
    </recommendedName>
</protein>
<evidence type="ECO:0000256" key="1">
    <source>
        <dbReference type="ARBA" id="ARBA00001947"/>
    </source>
</evidence>
<evidence type="ECO:0000313" key="10">
    <source>
        <dbReference type="EMBL" id="SUZ94653.1"/>
    </source>
</evidence>
<dbReference type="GO" id="GO:0004222">
    <property type="term" value="F:metalloendopeptidase activity"/>
    <property type="evidence" value="ECO:0007669"/>
    <property type="project" value="InterPro"/>
</dbReference>
<name>A0A381S0G2_9ZZZZ</name>
<evidence type="ECO:0000256" key="4">
    <source>
        <dbReference type="ARBA" id="ARBA00022729"/>
    </source>
</evidence>
<keyword evidence="2" id="KW-0645">Protease</keyword>
<evidence type="ECO:0000256" key="8">
    <source>
        <dbReference type="ARBA" id="ARBA00023049"/>
    </source>
</evidence>
<evidence type="ECO:0000256" key="7">
    <source>
        <dbReference type="ARBA" id="ARBA00022833"/>
    </source>
</evidence>
<sequence length="478" mass="53157">MIRGMKTLLALVSGIALANPIFAVPHSELPELGDTSSAVISPETERRLGQDFLKQVRSQLPTIEDPILKYYTKLQLYELATHSQLKQVLLYPVLIDDKQINAFAAPGGIIGINLGLFLHAMDVHEYSWVLAHELAHLSQRHFARSVEAQQRMTLPTLIGFLAGAAIMAAGSSEAGMAAISSAQAIAQNQRLRYSRGREQEADRIGLTTLWRAGHDIDASSRMLVRMQRAYRFTERPPEFLLSHPVTEKRITDARNQSVNYEEKPVSSSLEYQFMRARVRMHFAENGAKALEEAKNTVDSDVVNDYALALANGRAGRHDNALSLLKGLHEEDPGSILLCATFAELLINAGKIAEAVELLSHRLVINPDNQPFAILYARALNASQRHDDAKDVLWRQATINEDDVDVWYDLAETAGLAGDIVDVHRARAEFFALNGDYQNAIQHLQYALSLVTKPSQRLTASLQQRLLDLRTQAEAARKT</sequence>
<keyword evidence="7" id="KW-0862">Zinc</keyword>
<evidence type="ECO:0000256" key="3">
    <source>
        <dbReference type="ARBA" id="ARBA00022723"/>
    </source>
</evidence>